<dbReference type="EMBL" id="DAKRPA010000163">
    <property type="protein sequence ID" value="DAZ96571.1"/>
    <property type="molecule type" value="Genomic_DNA"/>
</dbReference>
<dbReference type="AlphaFoldDB" id="A0AAV2YQS3"/>
<reference evidence="1" key="1">
    <citation type="submission" date="2022-11" db="EMBL/GenBank/DDBJ databases">
        <authorList>
            <person name="Morgan W.R."/>
            <person name="Tartar A."/>
        </authorList>
    </citation>
    <scope>NUCLEOTIDE SEQUENCE</scope>
    <source>
        <strain evidence="1">ARSEF 373</strain>
    </source>
</reference>
<proteinExistence type="predicted"/>
<keyword evidence="2" id="KW-1185">Reference proteome</keyword>
<comment type="caution">
    <text evidence="1">The sequence shown here is derived from an EMBL/GenBank/DDBJ whole genome shotgun (WGS) entry which is preliminary data.</text>
</comment>
<sequence>MAVKPHIFDSKSQSKCMNQARATFPSKLHSKKAYNVQASLCGMKHP</sequence>
<reference evidence="1" key="2">
    <citation type="journal article" date="2023" name="Microbiol Resour">
        <title>Decontamination and Annotation of the Draft Genome Sequence of the Oomycete Lagenidium giganteum ARSEF 373.</title>
        <authorList>
            <person name="Morgan W.R."/>
            <person name="Tartar A."/>
        </authorList>
    </citation>
    <scope>NUCLEOTIDE SEQUENCE</scope>
    <source>
        <strain evidence="1">ARSEF 373</strain>
    </source>
</reference>
<evidence type="ECO:0000313" key="2">
    <source>
        <dbReference type="Proteomes" id="UP001146120"/>
    </source>
</evidence>
<accession>A0AAV2YQS3</accession>
<evidence type="ECO:0000313" key="1">
    <source>
        <dbReference type="EMBL" id="DAZ96571.1"/>
    </source>
</evidence>
<name>A0AAV2YQS3_9STRA</name>
<gene>
    <name evidence="1" type="ORF">N0F65_011795</name>
</gene>
<organism evidence="1 2">
    <name type="scientific">Lagenidium giganteum</name>
    <dbReference type="NCBI Taxonomy" id="4803"/>
    <lineage>
        <taxon>Eukaryota</taxon>
        <taxon>Sar</taxon>
        <taxon>Stramenopiles</taxon>
        <taxon>Oomycota</taxon>
        <taxon>Peronosporomycetes</taxon>
        <taxon>Pythiales</taxon>
        <taxon>Pythiaceae</taxon>
    </lineage>
</organism>
<dbReference type="Proteomes" id="UP001146120">
    <property type="component" value="Unassembled WGS sequence"/>
</dbReference>
<protein>
    <submittedName>
        <fullName evidence="1">Uncharacterized protein</fullName>
    </submittedName>
</protein>